<evidence type="ECO:0000313" key="2">
    <source>
        <dbReference type="EMBL" id="RGR92577.1"/>
    </source>
</evidence>
<gene>
    <name evidence="2" type="ORF">DWY20_12625</name>
</gene>
<proteinExistence type="predicted"/>
<dbReference type="Pfam" id="PF01609">
    <property type="entry name" value="DDE_Tnp_1"/>
    <property type="match status" value="1"/>
</dbReference>
<dbReference type="NCBIfam" id="NF033520">
    <property type="entry name" value="transpos_IS982"/>
    <property type="match status" value="1"/>
</dbReference>
<dbReference type="AlphaFoldDB" id="A0A412GCR8"/>
<accession>A0A412GCR8</accession>
<reference evidence="2 3" key="1">
    <citation type="submission" date="2018-08" db="EMBL/GenBank/DDBJ databases">
        <title>A genome reference for cultivated species of the human gut microbiota.</title>
        <authorList>
            <person name="Zou Y."/>
            <person name="Xue W."/>
            <person name="Luo G."/>
        </authorList>
    </citation>
    <scope>NUCLEOTIDE SEQUENCE [LARGE SCALE GENOMIC DNA]</scope>
    <source>
        <strain evidence="2 3">AF24-2</strain>
    </source>
</reference>
<dbReference type="RefSeq" id="WP_118485123.1">
    <property type="nucleotide sequence ID" value="NZ_QRUU01000067.1"/>
</dbReference>
<dbReference type="GO" id="GO:0004803">
    <property type="term" value="F:transposase activity"/>
    <property type="evidence" value="ECO:0007669"/>
    <property type="project" value="InterPro"/>
</dbReference>
<comment type="caution">
    <text evidence="2">The sequence shown here is derived from an EMBL/GenBank/DDBJ whole genome shotgun (WGS) entry which is preliminary data.</text>
</comment>
<keyword evidence="3" id="KW-1185">Reference proteome</keyword>
<dbReference type="GO" id="GO:0006313">
    <property type="term" value="P:DNA transposition"/>
    <property type="evidence" value="ECO:0007669"/>
    <property type="project" value="InterPro"/>
</dbReference>
<dbReference type="Proteomes" id="UP000285864">
    <property type="component" value="Unassembled WGS sequence"/>
</dbReference>
<organism evidence="2 3">
    <name type="scientific">Phocaeicola coprocola</name>
    <dbReference type="NCBI Taxonomy" id="310298"/>
    <lineage>
        <taxon>Bacteria</taxon>
        <taxon>Pseudomonadati</taxon>
        <taxon>Bacteroidota</taxon>
        <taxon>Bacteroidia</taxon>
        <taxon>Bacteroidales</taxon>
        <taxon>Bacteroidaceae</taxon>
        <taxon>Phocaeicola</taxon>
    </lineage>
</organism>
<evidence type="ECO:0000313" key="3">
    <source>
        <dbReference type="Proteomes" id="UP000285864"/>
    </source>
</evidence>
<dbReference type="EMBL" id="QRUU01000067">
    <property type="protein sequence ID" value="RGR92577.1"/>
    <property type="molecule type" value="Genomic_DNA"/>
</dbReference>
<sequence length="324" mass="37170">MFKKLCILLIFSKLKVTKLLIDKYRMHNLYAIFAKLLNICKQIAGNLVNESGSVPRRGFVPKFSDLEVVALNMASEAVGIDSESLLFAKLQDYRVEIPNLISRRQYNDRRKITSSLCNAIRERMVSEMDGGEDYFCIDSKPIEVCRIARSKRCSMGKKDFSKAPGVGYCASQSMYYYGYKLHAVCGLSGVIHSFDLTKASVHDIHYLKDVKVDYNNCTVIGDRGYISAQVQLNLFETANIRLEVPYRCNQKEWKPTFPAFAKARKRIETLFSQLCDQFMIIRNYAKDIDGLFARIIGKISALTILQYINYKNEKPIDRVKYALF</sequence>
<dbReference type="GO" id="GO:0003677">
    <property type="term" value="F:DNA binding"/>
    <property type="evidence" value="ECO:0007669"/>
    <property type="project" value="InterPro"/>
</dbReference>
<evidence type="ECO:0000259" key="1">
    <source>
        <dbReference type="Pfam" id="PF01609"/>
    </source>
</evidence>
<name>A0A412GCR8_9BACT</name>
<dbReference type="InterPro" id="IPR002559">
    <property type="entry name" value="Transposase_11"/>
</dbReference>
<feature type="domain" description="Transposase IS4-like" evidence="1">
    <location>
        <begin position="132"/>
        <end position="303"/>
    </location>
</feature>
<protein>
    <submittedName>
        <fullName evidence="2">IS982 family transposase</fullName>
    </submittedName>
</protein>